<name>A0A0M3KI34_ANISI</name>
<accession>A0A0M3KI34</accession>
<dbReference type="AlphaFoldDB" id="A0A0M3KI34"/>
<sequence>LAKKGAIGQCCGSEIMVMEQRSMRLERECDSLFFMLRNLLQSTHVDEILRRKHEEDLENERIMLANRQISDYEARQIDALRAVAQNESMKAAMRFHRKADRLKMTFSTETYRRGVRSARNEDVRRVLK</sequence>
<protein>
    <submittedName>
        <fullName evidence="1">Cilia- and flagella-associated protein 157</fullName>
    </submittedName>
</protein>
<proteinExistence type="predicted"/>
<organism evidence="1">
    <name type="scientific">Anisakis simplex</name>
    <name type="common">Herring worm</name>
    <dbReference type="NCBI Taxonomy" id="6269"/>
    <lineage>
        <taxon>Eukaryota</taxon>
        <taxon>Metazoa</taxon>
        <taxon>Ecdysozoa</taxon>
        <taxon>Nematoda</taxon>
        <taxon>Chromadorea</taxon>
        <taxon>Rhabditida</taxon>
        <taxon>Spirurina</taxon>
        <taxon>Ascaridomorpha</taxon>
        <taxon>Ascaridoidea</taxon>
        <taxon>Anisakidae</taxon>
        <taxon>Anisakis</taxon>
        <taxon>Anisakis simplex complex</taxon>
    </lineage>
</organism>
<dbReference type="WBParaSite" id="ASIM_0002065101-mRNA-1">
    <property type="protein sequence ID" value="ASIM_0002065101-mRNA-1"/>
    <property type="gene ID" value="ASIM_0002065101"/>
</dbReference>
<reference evidence="1" key="1">
    <citation type="submission" date="2017-02" db="UniProtKB">
        <authorList>
            <consortium name="WormBaseParasite"/>
        </authorList>
    </citation>
    <scope>IDENTIFICATION</scope>
</reference>
<evidence type="ECO:0000313" key="1">
    <source>
        <dbReference type="WBParaSite" id="ASIM_0002065101-mRNA-1"/>
    </source>
</evidence>